<feature type="transmembrane region" description="Helical" evidence="1">
    <location>
        <begin position="152"/>
        <end position="172"/>
    </location>
</feature>
<organism evidence="2">
    <name type="scientific">Archaeoglobus fulgidus</name>
    <dbReference type="NCBI Taxonomy" id="2234"/>
    <lineage>
        <taxon>Archaea</taxon>
        <taxon>Methanobacteriati</taxon>
        <taxon>Methanobacteriota</taxon>
        <taxon>Archaeoglobi</taxon>
        <taxon>Archaeoglobales</taxon>
        <taxon>Archaeoglobaceae</taxon>
        <taxon>Archaeoglobus</taxon>
    </lineage>
</organism>
<dbReference type="Gene3D" id="1.20.1250.20">
    <property type="entry name" value="MFS general substrate transporter like domains"/>
    <property type="match status" value="1"/>
</dbReference>
<dbReference type="InterPro" id="IPR036259">
    <property type="entry name" value="MFS_trans_sf"/>
</dbReference>
<dbReference type="Pfam" id="PF07690">
    <property type="entry name" value="MFS_1"/>
    <property type="match status" value="1"/>
</dbReference>
<protein>
    <submittedName>
        <fullName evidence="2">MFS transporter</fullName>
    </submittedName>
</protein>
<keyword evidence="1" id="KW-1133">Transmembrane helix</keyword>
<dbReference type="AlphaFoldDB" id="A0A7J3M2N0"/>
<keyword evidence="1" id="KW-0472">Membrane</keyword>
<name>A0A7J3M2N0_ARCFL</name>
<dbReference type="SUPFAM" id="SSF103473">
    <property type="entry name" value="MFS general substrate transporter"/>
    <property type="match status" value="1"/>
</dbReference>
<dbReference type="InterPro" id="IPR052528">
    <property type="entry name" value="Sugar_transport-like"/>
</dbReference>
<feature type="transmembrane region" description="Helical" evidence="1">
    <location>
        <begin position="247"/>
        <end position="268"/>
    </location>
</feature>
<proteinExistence type="predicted"/>
<feature type="transmembrane region" description="Helical" evidence="1">
    <location>
        <begin position="178"/>
        <end position="202"/>
    </location>
</feature>
<sequence length="312" mass="35397">MISFFDAKLGERLSKRLAYGKIAAIPFLASQIWLFEKLDRSAFSILFFLAFLSGIASVYFLRKVEDVKSKRISEPSLILPFKHSNFLKWSLLNSGFCFSLSASRTFFAVYVLHVLGYPIWLVLALAFVAHLSSVYSLRFAGAISDRFGNKPLLAISVAFFDLSIILFILSNFNASFGILLFAYILHGFYTYAPNIAFMNAVADMTLRKHSAPFYAIGNWMQDIFSALGSIFGGILLVNLAFLGEKSYIVLFLFSFTTSLLLIPLLRFYDEFGQSTSNALINMPRLFFEDLGKIYRELKHFFVSRIKSKESEL</sequence>
<feature type="transmembrane region" description="Helical" evidence="1">
    <location>
        <begin position="223"/>
        <end position="241"/>
    </location>
</feature>
<dbReference type="EMBL" id="DSYZ01000051">
    <property type="protein sequence ID" value="HGT82514.1"/>
    <property type="molecule type" value="Genomic_DNA"/>
</dbReference>
<dbReference type="GO" id="GO:0022857">
    <property type="term" value="F:transmembrane transporter activity"/>
    <property type="evidence" value="ECO:0007669"/>
    <property type="project" value="InterPro"/>
</dbReference>
<reference evidence="2" key="1">
    <citation type="journal article" date="2020" name="mSystems">
        <title>Genome- and Community-Level Interaction Insights into Carbon Utilization and Element Cycling Functions of Hydrothermarchaeota in Hydrothermal Sediment.</title>
        <authorList>
            <person name="Zhou Z."/>
            <person name="Liu Y."/>
            <person name="Xu W."/>
            <person name="Pan J."/>
            <person name="Luo Z.H."/>
            <person name="Li M."/>
        </authorList>
    </citation>
    <scope>NUCLEOTIDE SEQUENCE [LARGE SCALE GENOMIC DNA]</scope>
    <source>
        <strain evidence="2">SpSt-587</strain>
    </source>
</reference>
<dbReference type="InterPro" id="IPR011701">
    <property type="entry name" value="MFS"/>
</dbReference>
<gene>
    <name evidence="2" type="ORF">ENT52_02145</name>
</gene>
<evidence type="ECO:0000313" key="2">
    <source>
        <dbReference type="EMBL" id="HGT82514.1"/>
    </source>
</evidence>
<evidence type="ECO:0000256" key="1">
    <source>
        <dbReference type="SAM" id="Phobius"/>
    </source>
</evidence>
<keyword evidence="1" id="KW-0812">Transmembrane</keyword>
<dbReference type="PANTHER" id="PTHR23526:SF2">
    <property type="entry name" value="MAJOR FACILITATOR SUPERFAMILY (MFS) PROFILE DOMAIN-CONTAINING PROTEIN"/>
    <property type="match status" value="1"/>
</dbReference>
<comment type="caution">
    <text evidence="2">The sequence shown here is derived from an EMBL/GenBank/DDBJ whole genome shotgun (WGS) entry which is preliminary data.</text>
</comment>
<dbReference type="PANTHER" id="PTHR23526">
    <property type="entry name" value="INTEGRAL MEMBRANE TRANSPORT PROTEIN-RELATED"/>
    <property type="match status" value="1"/>
</dbReference>
<feature type="transmembrane region" description="Helical" evidence="1">
    <location>
        <begin position="41"/>
        <end position="61"/>
    </location>
</feature>
<accession>A0A7J3M2N0</accession>